<dbReference type="AlphaFoldDB" id="A0AAW2TW26"/>
<sequence length="127" mass="14375">MRLGHNFGTYRRILDGKGHPRPPRHCGARTPTSCPTLTRCIVGPRLRRGRFVCLARVGPHLKSVAHSVCRHLTMIPHGTPNVPSRLSAWLHNLPTVRRRPTATHLSQRTLMDGFNPIARLMSWITRP</sequence>
<name>A0AAW2TW26_SESRA</name>
<organism evidence="1">
    <name type="scientific">Sesamum radiatum</name>
    <name type="common">Black benniseed</name>
    <dbReference type="NCBI Taxonomy" id="300843"/>
    <lineage>
        <taxon>Eukaryota</taxon>
        <taxon>Viridiplantae</taxon>
        <taxon>Streptophyta</taxon>
        <taxon>Embryophyta</taxon>
        <taxon>Tracheophyta</taxon>
        <taxon>Spermatophyta</taxon>
        <taxon>Magnoliopsida</taxon>
        <taxon>eudicotyledons</taxon>
        <taxon>Gunneridae</taxon>
        <taxon>Pentapetalae</taxon>
        <taxon>asterids</taxon>
        <taxon>lamiids</taxon>
        <taxon>Lamiales</taxon>
        <taxon>Pedaliaceae</taxon>
        <taxon>Sesamum</taxon>
    </lineage>
</organism>
<reference evidence="1" key="1">
    <citation type="submission" date="2020-06" db="EMBL/GenBank/DDBJ databases">
        <authorList>
            <person name="Li T."/>
            <person name="Hu X."/>
            <person name="Zhang T."/>
            <person name="Song X."/>
            <person name="Zhang H."/>
            <person name="Dai N."/>
            <person name="Sheng W."/>
            <person name="Hou X."/>
            <person name="Wei L."/>
        </authorList>
    </citation>
    <scope>NUCLEOTIDE SEQUENCE</scope>
    <source>
        <strain evidence="1">G02</strain>
        <tissue evidence="1">Leaf</tissue>
    </source>
</reference>
<protein>
    <submittedName>
        <fullName evidence="1">Uncharacterized protein</fullName>
    </submittedName>
</protein>
<dbReference type="EMBL" id="JACGWJ010000007">
    <property type="protein sequence ID" value="KAL0408453.1"/>
    <property type="molecule type" value="Genomic_DNA"/>
</dbReference>
<comment type="caution">
    <text evidence="1">The sequence shown here is derived from an EMBL/GenBank/DDBJ whole genome shotgun (WGS) entry which is preliminary data.</text>
</comment>
<evidence type="ECO:0000313" key="1">
    <source>
        <dbReference type="EMBL" id="KAL0408453.1"/>
    </source>
</evidence>
<gene>
    <name evidence="1" type="ORF">Sradi_1779700</name>
</gene>
<accession>A0AAW2TW26</accession>
<proteinExistence type="predicted"/>
<reference evidence="1" key="2">
    <citation type="journal article" date="2024" name="Plant">
        <title>Genomic evolution and insights into agronomic trait innovations of Sesamum species.</title>
        <authorList>
            <person name="Miao H."/>
            <person name="Wang L."/>
            <person name="Qu L."/>
            <person name="Liu H."/>
            <person name="Sun Y."/>
            <person name="Le M."/>
            <person name="Wang Q."/>
            <person name="Wei S."/>
            <person name="Zheng Y."/>
            <person name="Lin W."/>
            <person name="Duan Y."/>
            <person name="Cao H."/>
            <person name="Xiong S."/>
            <person name="Wang X."/>
            <person name="Wei L."/>
            <person name="Li C."/>
            <person name="Ma Q."/>
            <person name="Ju M."/>
            <person name="Zhao R."/>
            <person name="Li G."/>
            <person name="Mu C."/>
            <person name="Tian Q."/>
            <person name="Mei H."/>
            <person name="Zhang T."/>
            <person name="Gao T."/>
            <person name="Zhang H."/>
        </authorList>
    </citation>
    <scope>NUCLEOTIDE SEQUENCE</scope>
    <source>
        <strain evidence="1">G02</strain>
    </source>
</reference>